<evidence type="ECO:0000259" key="2">
    <source>
        <dbReference type="Pfam" id="PF22936"/>
    </source>
</evidence>
<dbReference type="InterPro" id="IPR054722">
    <property type="entry name" value="PolX-like_BBD"/>
</dbReference>
<feature type="region of interest" description="Disordered" evidence="1">
    <location>
        <begin position="65"/>
        <end position="91"/>
    </location>
</feature>
<reference evidence="3" key="1">
    <citation type="submission" date="2020-11" db="EMBL/GenBank/DDBJ databases">
        <authorList>
            <consortium name="DOE Joint Genome Institute"/>
            <person name="Ahrendt S."/>
            <person name="Riley R."/>
            <person name="Andreopoulos W."/>
            <person name="LaButti K."/>
            <person name="Pangilinan J."/>
            <person name="Ruiz-duenas F.J."/>
            <person name="Barrasa J.M."/>
            <person name="Sanchez-Garcia M."/>
            <person name="Camarero S."/>
            <person name="Miyauchi S."/>
            <person name="Serrano A."/>
            <person name="Linde D."/>
            <person name="Babiker R."/>
            <person name="Drula E."/>
            <person name="Ayuso-Fernandez I."/>
            <person name="Pacheco R."/>
            <person name="Padilla G."/>
            <person name="Ferreira P."/>
            <person name="Barriuso J."/>
            <person name="Kellner H."/>
            <person name="Castanera R."/>
            <person name="Alfaro M."/>
            <person name="Ramirez L."/>
            <person name="Pisabarro A.G."/>
            <person name="Kuo A."/>
            <person name="Tritt A."/>
            <person name="Lipzen A."/>
            <person name="He G."/>
            <person name="Yan M."/>
            <person name="Ng V."/>
            <person name="Cullen D."/>
            <person name="Martin F."/>
            <person name="Rosso M.-N."/>
            <person name="Henrissat B."/>
            <person name="Hibbett D."/>
            <person name="Martinez A.T."/>
            <person name="Grigoriev I.V."/>
        </authorList>
    </citation>
    <scope>NUCLEOTIDE SEQUENCE</scope>
    <source>
        <strain evidence="3">AH 44721</strain>
    </source>
</reference>
<comment type="caution">
    <text evidence="3">The sequence shown here is derived from an EMBL/GenBank/DDBJ whole genome shotgun (WGS) entry which is preliminary data.</text>
</comment>
<evidence type="ECO:0000256" key="1">
    <source>
        <dbReference type="SAM" id="MobiDB-lite"/>
    </source>
</evidence>
<keyword evidence="4" id="KW-1185">Reference proteome</keyword>
<feature type="domain" description="Retrovirus-related Pol polyprotein from transposon TNT 1-94-like beta-barrel" evidence="2">
    <location>
        <begin position="194"/>
        <end position="267"/>
    </location>
</feature>
<dbReference type="Pfam" id="PF22936">
    <property type="entry name" value="Pol_BBD"/>
    <property type="match status" value="1"/>
</dbReference>
<evidence type="ECO:0000313" key="3">
    <source>
        <dbReference type="EMBL" id="KAF8888954.1"/>
    </source>
</evidence>
<name>A0A9P5TKY5_GYMJU</name>
<dbReference type="EMBL" id="JADNYJ010000082">
    <property type="protein sequence ID" value="KAF8888954.1"/>
    <property type="molecule type" value="Genomic_DNA"/>
</dbReference>
<sequence>MEQQAPDLWDPVNALSAQQLAQQVAATLKCGVCHKLGHTETYCISEGGGMEGKTIEELKRKRKMDREAQRKTKGMAMASASANSGSSTSRIRIPYKDSNGQVLILELDPSAITATLAPTGQSSTFAGLASLCTDDLAYSTEALELGGWMVTYDVMDLPETHLSAIPVNPKDFAFTMVLQAYVGFRKLDVIPFKMDSGASMAISPVWDDFVNYRPILPHGVHGLGGVIVNAVGIGNIVIHLSKNWSLILHNALHIPKATVCLISISALWHYAGKRFTSMGRLALLHPDMVSSPPSAKPEK</sequence>
<dbReference type="Proteomes" id="UP000724874">
    <property type="component" value="Unassembled WGS sequence"/>
</dbReference>
<organism evidence="3 4">
    <name type="scientific">Gymnopilus junonius</name>
    <name type="common">Spectacular rustgill mushroom</name>
    <name type="synonym">Gymnopilus spectabilis subsp. junonius</name>
    <dbReference type="NCBI Taxonomy" id="109634"/>
    <lineage>
        <taxon>Eukaryota</taxon>
        <taxon>Fungi</taxon>
        <taxon>Dikarya</taxon>
        <taxon>Basidiomycota</taxon>
        <taxon>Agaricomycotina</taxon>
        <taxon>Agaricomycetes</taxon>
        <taxon>Agaricomycetidae</taxon>
        <taxon>Agaricales</taxon>
        <taxon>Agaricineae</taxon>
        <taxon>Hymenogastraceae</taxon>
        <taxon>Gymnopilus</taxon>
    </lineage>
</organism>
<protein>
    <recommendedName>
        <fullName evidence="2">Retrovirus-related Pol polyprotein from transposon TNT 1-94-like beta-barrel domain-containing protein</fullName>
    </recommendedName>
</protein>
<proteinExistence type="predicted"/>
<feature type="compositionally biased region" description="Low complexity" evidence="1">
    <location>
        <begin position="74"/>
        <end position="89"/>
    </location>
</feature>
<gene>
    <name evidence="3" type="ORF">CPB84DRAFT_1849511</name>
</gene>
<dbReference type="AlphaFoldDB" id="A0A9P5TKY5"/>
<accession>A0A9P5TKY5</accession>
<dbReference type="OrthoDB" id="3069557at2759"/>
<evidence type="ECO:0000313" key="4">
    <source>
        <dbReference type="Proteomes" id="UP000724874"/>
    </source>
</evidence>